<dbReference type="EMBL" id="PSQE01000006">
    <property type="protein sequence ID" value="RHN50120.1"/>
    <property type="molecule type" value="Genomic_DNA"/>
</dbReference>
<proteinExistence type="predicted"/>
<evidence type="ECO:0000256" key="1">
    <source>
        <dbReference type="SAM" id="MobiDB-lite"/>
    </source>
</evidence>
<feature type="region of interest" description="Disordered" evidence="1">
    <location>
        <begin position="1"/>
        <end position="25"/>
    </location>
</feature>
<reference evidence="2 5" key="2">
    <citation type="journal article" date="2014" name="BMC Genomics">
        <title>An improved genome release (version Mt4.0) for the model legume Medicago truncatula.</title>
        <authorList>
            <person name="Tang H."/>
            <person name="Krishnakumar V."/>
            <person name="Bidwell S."/>
            <person name="Rosen B."/>
            <person name="Chan A."/>
            <person name="Zhou S."/>
            <person name="Gentzbittel L."/>
            <person name="Childs K.L."/>
            <person name="Yandell M."/>
            <person name="Gundlach H."/>
            <person name="Mayer K.F."/>
            <person name="Schwartz D.C."/>
            <person name="Town C.D."/>
        </authorList>
    </citation>
    <scope>GENOME REANNOTATION</scope>
    <source>
        <strain evidence="2">A17</strain>
        <strain evidence="4 5">cv. Jemalong A17</strain>
    </source>
</reference>
<protein>
    <submittedName>
        <fullName evidence="2">TPR superfamily protein, putative</fullName>
    </submittedName>
</protein>
<gene>
    <name evidence="2" type="ordered locus">MTR_6g013475</name>
    <name evidence="3" type="ORF">MtrunA17_Chr6g0453971</name>
</gene>
<dbReference type="eggNOG" id="KOG1124">
    <property type="taxonomic scope" value="Eukaryota"/>
</dbReference>
<accession>A0A072U5T8</accession>
<reference evidence="4" key="3">
    <citation type="submission" date="2015-04" db="UniProtKB">
        <authorList>
            <consortium name="EnsemblPlants"/>
        </authorList>
    </citation>
    <scope>IDENTIFICATION</scope>
    <source>
        <strain evidence="4">cv. Jemalong A17</strain>
    </source>
</reference>
<dbReference type="STRING" id="3880.A0A072U5T8"/>
<dbReference type="Proteomes" id="UP000265566">
    <property type="component" value="Chromosome 6"/>
</dbReference>
<reference evidence="6" key="4">
    <citation type="journal article" date="2018" name="Nat. Plants">
        <title>Whole-genome landscape of Medicago truncatula symbiotic genes.</title>
        <authorList>
            <person name="Pecrix Y."/>
            <person name="Staton S.E."/>
            <person name="Sallet E."/>
            <person name="Lelandais-Briere C."/>
            <person name="Moreau S."/>
            <person name="Carrere S."/>
            <person name="Blein T."/>
            <person name="Jardinaud M.F."/>
            <person name="Latrasse D."/>
            <person name="Zouine M."/>
            <person name="Zahm M."/>
            <person name="Kreplak J."/>
            <person name="Mayjonade B."/>
            <person name="Satge C."/>
            <person name="Perez M."/>
            <person name="Cauet S."/>
            <person name="Marande W."/>
            <person name="Chantry-Darmon C."/>
            <person name="Lopez-Roques C."/>
            <person name="Bouchez O."/>
            <person name="Berard A."/>
            <person name="Debelle F."/>
            <person name="Munos S."/>
            <person name="Bendahmane A."/>
            <person name="Berges H."/>
            <person name="Niebel A."/>
            <person name="Buitink J."/>
            <person name="Frugier F."/>
            <person name="Benhamed M."/>
            <person name="Crespi M."/>
            <person name="Gouzy J."/>
            <person name="Gamas P."/>
        </authorList>
    </citation>
    <scope>NUCLEOTIDE SEQUENCE [LARGE SCALE GENOMIC DNA]</scope>
    <source>
        <strain evidence="6">cv. Jemalong A17</strain>
    </source>
</reference>
<evidence type="ECO:0000313" key="6">
    <source>
        <dbReference type="Proteomes" id="UP000265566"/>
    </source>
</evidence>
<feature type="compositionally biased region" description="Polar residues" evidence="1">
    <location>
        <begin position="90"/>
        <end position="113"/>
    </location>
</feature>
<evidence type="ECO:0000313" key="3">
    <source>
        <dbReference type="EMBL" id="RHN50120.1"/>
    </source>
</evidence>
<dbReference type="HOGENOM" id="CLU_1888854_0_0_1"/>
<evidence type="ECO:0000313" key="2">
    <source>
        <dbReference type="EMBL" id="KEH25032.1"/>
    </source>
</evidence>
<feature type="compositionally biased region" description="Polar residues" evidence="1">
    <location>
        <begin position="7"/>
        <end position="17"/>
    </location>
</feature>
<dbReference type="EMBL" id="CM001222">
    <property type="protein sequence ID" value="KEH25032.1"/>
    <property type="molecule type" value="Genomic_DNA"/>
</dbReference>
<reference evidence="2 5" key="1">
    <citation type="journal article" date="2011" name="Nature">
        <title>The Medicago genome provides insight into the evolution of rhizobial symbioses.</title>
        <authorList>
            <person name="Young N.D."/>
            <person name="Debelle F."/>
            <person name="Oldroyd G.E."/>
            <person name="Geurts R."/>
            <person name="Cannon S.B."/>
            <person name="Udvardi M.K."/>
            <person name="Benedito V.A."/>
            <person name="Mayer K.F."/>
            <person name="Gouzy J."/>
            <person name="Schoof H."/>
            <person name="Van de Peer Y."/>
            <person name="Proost S."/>
            <person name="Cook D.R."/>
            <person name="Meyers B.C."/>
            <person name="Spannagl M."/>
            <person name="Cheung F."/>
            <person name="De Mita S."/>
            <person name="Krishnakumar V."/>
            <person name="Gundlach H."/>
            <person name="Zhou S."/>
            <person name="Mudge J."/>
            <person name="Bharti A.K."/>
            <person name="Murray J.D."/>
            <person name="Naoumkina M.A."/>
            <person name="Rosen B."/>
            <person name="Silverstein K.A."/>
            <person name="Tang H."/>
            <person name="Rombauts S."/>
            <person name="Zhao P.X."/>
            <person name="Zhou P."/>
            <person name="Barbe V."/>
            <person name="Bardou P."/>
            <person name="Bechner M."/>
            <person name="Bellec A."/>
            <person name="Berger A."/>
            <person name="Berges H."/>
            <person name="Bidwell S."/>
            <person name="Bisseling T."/>
            <person name="Choisne N."/>
            <person name="Couloux A."/>
            <person name="Denny R."/>
            <person name="Deshpande S."/>
            <person name="Dai X."/>
            <person name="Doyle J.J."/>
            <person name="Dudez A.M."/>
            <person name="Farmer A.D."/>
            <person name="Fouteau S."/>
            <person name="Franken C."/>
            <person name="Gibelin C."/>
            <person name="Gish J."/>
            <person name="Goldstein S."/>
            <person name="Gonzalez A.J."/>
            <person name="Green P.J."/>
            <person name="Hallab A."/>
            <person name="Hartog M."/>
            <person name="Hua A."/>
            <person name="Humphray S.J."/>
            <person name="Jeong D.H."/>
            <person name="Jing Y."/>
            <person name="Jocker A."/>
            <person name="Kenton S.M."/>
            <person name="Kim D.J."/>
            <person name="Klee K."/>
            <person name="Lai H."/>
            <person name="Lang C."/>
            <person name="Lin S."/>
            <person name="Macmil S.L."/>
            <person name="Magdelenat G."/>
            <person name="Matthews L."/>
            <person name="McCorrison J."/>
            <person name="Monaghan E.L."/>
            <person name="Mun J.H."/>
            <person name="Najar F.Z."/>
            <person name="Nicholson C."/>
            <person name="Noirot C."/>
            <person name="O'Bleness M."/>
            <person name="Paule C.R."/>
            <person name="Poulain J."/>
            <person name="Prion F."/>
            <person name="Qin B."/>
            <person name="Qu C."/>
            <person name="Retzel E.F."/>
            <person name="Riddle C."/>
            <person name="Sallet E."/>
            <person name="Samain S."/>
            <person name="Samson N."/>
            <person name="Sanders I."/>
            <person name="Saurat O."/>
            <person name="Scarpelli C."/>
            <person name="Schiex T."/>
            <person name="Segurens B."/>
            <person name="Severin A.J."/>
            <person name="Sherrier D.J."/>
            <person name="Shi R."/>
            <person name="Sims S."/>
            <person name="Singer S.R."/>
            <person name="Sinharoy S."/>
            <person name="Sterck L."/>
            <person name="Viollet A."/>
            <person name="Wang B.B."/>
            <person name="Wang K."/>
            <person name="Wang M."/>
            <person name="Wang X."/>
            <person name="Warfsmann J."/>
            <person name="Weissenbach J."/>
            <person name="White D.D."/>
            <person name="White J.D."/>
            <person name="Wiley G.B."/>
            <person name="Wincker P."/>
            <person name="Xing Y."/>
            <person name="Yang L."/>
            <person name="Yao Z."/>
            <person name="Ying F."/>
            <person name="Zhai J."/>
            <person name="Zhou L."/>
            <person name="Zuber A."/>
            <person name="Denarie J."/>
            <person name="Dixon R.A."/>
            <person name="May G.D."/>
            <person name="Schwartz D.C."/>
            <person name="Rogers J."/>
            <person name="Quetier F."/>
            <person name="Town C.D."/>
            <person name="Roe B.A."/>
        </authorList>
    </citation>
    <scope>NUCLEOTIDE SEQUENCE [LARGE SCALE GENOMIC DNA]</scope>
    <source>
        <strain evidence="2">A17</strain>
        <strain evidence="4 5">cv. Jemalong A17</strain>
    </source>
</reference>
<dbReference type="AlphaFoldDB" id="A0A072U5T8"/>
<sequence>MSRGPSKVSNSSTTHGYVNQGRRVPREVVGITGELESMINDHKISKEVIRASSGNALLYGYLGNLRQGDKDNSYSNAMDNYNKYFENANSNARGGHTNNVMSVSEETKSSTNNKLKEGNSGGGSLFVGLYQLEWI</sequence>
<evidence type="ECO:0000313" key="5">
    <source>
        <dbReference type="Proteomes" id="UP000002051"/>
    </source>
</evidence>
<feature type="region of interest" description="Disordered" evidence="1">
    <location>
        <begin position="90"/>
        <end position="117"/>
    </location>
</feature>
<dbReference type="Proteomes" id="UP000002051">
    <property type="component" value="Chromosome 6"/>
</dbReference>
<dbReference type="PaxDb" id="3880-AES86482"/>
<name>A0A072U5T8_MEDTR</name>
<dbReference type="EnsemblPlants" id="KEH25032">
    <property type="protein sequence ID" value="KEH25032"/>
    <property type="gene ID" value="MTR_6g013475"/>
</dbReference>
<organism evidence="2 5">
    <name type="scientific">Medicago truncatula</name>
    <name type="common">Barrel medic</name>
    <name type="synonym">Medicago tribuloides</name>
    <dbReference type="NCBI Taxonomy" id="3880"/>
    <lineage>
        <taxon>Eukaryota</taxon>
        <taxon>Viridiplantae</taxon>
        <taxon>Streptophyta</taxon>
        <taxon>Embryophyta</taxon>
        <taxon>Tracheophyta</taxon>
        <taxon>Spermatophyta</taxon>
        <taxon>Magnoliopsida</taxon>
        <taxon>eudicotyledons</taxon>
        <taxon>Gunneridae</taxon>
        <taxon>Pentapetalae</taxon>
        <taxon>rosids</taxon>
        <taxon>fabids</taxon>
        <taxon>Fabales</taxon>
        <taxon>Fabaceae</taxon>
        <taxon>Papilionoideae</taxon>
        <taxon>50 kb inversion clade</taxon>
        <taxon>NPAAA clade</taxon>
        <taxon>Hologalegina</taxon>
        <taxon>IRL clade</taxon>
        <taxon>Trifolieae</taxon>
        <taxon>Medicago</taxon>
    </lineage>
</organism>
<keyword evidence="5" id="KW-1185">Reference proteome</keyword>
<reference evidence="3" key="5">
    <citation type="journal article" date="2018" name="Nat. Plants">
        <title>Whole-genome landscape of Medicago truncatula symbiotic genes.</title>
        <authorList>
            <person name="Pecrix Y."/>
            <person name="Gamas P."/>
            <person name="Carrere S."/>
        </authorList>
    </citation>
    <scope>NUCLEOTIDE SEQUENCE</scope>
    <source>
        <tissue evidence="3">Leaves</tissue>
    </source>
</reference>
<evidence type="ECO:0000313" key="4">
    <source>
        <dbReference type="EnsemblPlants" id="KEH25032"/>
    </source>
</evidence>
<dbReference type="Gramene" id="rna34375">
    <property type="protein sequence ID" value="RHN50120.1"/>
    <property type="gene ID" value="gene34375"/>
</dbReference>